<keyword evidence="2" id="KW-1185">Reference proteome</keyword>
<reference evidence="1 2" key="1">
    <citation type="submission" date="2018-03" db="EMBL/GenBank/DDBJ databases">
        <authorList>
            <person name="Keele B.F."/>
        </authorList>
    </citation>
    <scope>NUCLEOTIDE SEQUENCE [LARGE SCALE GENOMIC DNA]</scope>
    <source>
        <strain evidence="1 2">CECT 8626</strain>
    </source>
</reference>
<dbReference type="Pfam" id="PF01063">
    <property type="entry name" value="Aminotran_4"/>
    <property type="match status" value="1"/>
</dbReference>
<dbReference type="SUPFAM" id="SSF56752">
    <property type="entry name" value="D-aminoacid aminotransferase-like PLP-dependent enzymes"/>
    <property type="match status" value="1"/>
</dbReference>
<accession>A0A2R8BMN9</accession>
<dbReference type="InterPro" id="IPR001544">
    <property type="entry name" value="Aminotrans_IV"/>
</dbReference>
<dbReference type="AlphaFoldDB" id="A0A2R8BMN9"/>
<proteinExistence type="predicted"/>
<protein>
    <submittedName>
        <fullName evidence="1">Uncharacterized protein</fullName>
    </submittedName>
</protein>
<sequence>MRGMSPTFSRAPRNAVNRLIAFAFPFGSVAIAEQLENGLHAAIALIVRIPPQSVDSTVKNYHWLDLIKGLYSAYDQSADTAILVDVNGNISEGPVFDMIAVSDGKTWTSRHGVLK</sequence>
<dbReference type="EMBL" id="OMOQ01000004">
    <property type="protein sequence ID" value="SPH24711.1"/>
    <property type="molecule type" value="Genomic_DNA"/>
</dbReference>
<dbReference type="InterPro" id="IPR036038">
    <property type="entry name" value="Aminotransferase-like"/>
</dbReference>
<dbReference type="Proteomes" id="UP000244924">
    <property type="component" value="Unassembled WGS sequence"/>
</dbReference>
<name>A0A2R8BMN9_9RHOB</name>
<dbReference type="RefSeq" id="WP_306418118.1">
    <property type="nucleotide sequence ID" value="NZ_OMOQ01000004.1"/>
</dbReference>
<dbReference type="GO" id="GO:0003824">
    <property type="term" value="F:catalytic activity"/>
    <property type="evidence" value="ECO:0007669"/>
    <property type="project" value="InterPro"/>
</dbReference>
<dbReference type="InterPro" id="IPR043132">
    <property type="entry name" value="BCAT-like_C"/>
</dbReference>
<gene>
    <name evidence="1" type="ORF">DEA8626_03749</name>
</gene>
<evidence type="ECO:0000313" key="1">
    <source>
        <dbReference type="EMBL" id="SPH24711.1"/>
    </source>
</evidence>
<evidence type="ECO:0000313" key="2">
    <source>
        <dbReference type="Proteomes" id="UP000244924"/>
    </source>
</evidence>
<organism evidence="1 2">
    <name type="scientific">Albidovulum aquaemixtae</name>
    <dbReference type="NCBI Taxonomy" id="1542388"/>
    <lineage>
        <taxon>Bacteria</taxon>
        <taxon>Pseudomonadati</taxon>
        <taxon>Pseudomonadota</taxon>
        <taxon>Alphaproteobacteria</taxon>
        <taxon>Rhodobacterales</taxon>
        <taxon>Paracoccaceae</taxon>
        <taxon>Albidovulum</taxon>
    </lineage>
</organism>
<dbReference type="Gene3D" id="3.20.10.10">
    <property type="entry name" value="D-amino Acid Aminotransferase, subunit A, domain 2"/>
    <property type="match status" value="1"/>
</dbReference>